<dbReference type="AlphaFoldDB" id="A0A7S1FBI7"/>
<evidence type="ECO:0000256" key="4">
    <source>
        <dbReference type="ARBA" id="ARBA00023049"/>
    </source>
</evidence>
<feature type="region of interest" description="Disordered" evidence="5">
    <location>
        <begin position="1"/>
        <end position="24"/>
    </location>
</feature>
<dbReference type="GO" id="GO:0006508">
    <property type="term" value="P:proteolysis"/>
    <property type="evidence" value="ECO:0007669"/>
    <property type="project" value="UniProtKB-KW"/>
</dbReference>
<accession>A0A7S1FBI7</accession>
<comment type="cofactor">
    <cofactor evidence="1">
        <name>Zn(2+)</name>
        <dbReference type="ChEBI" id="CHEBI:29105"/>
    </cofactor>
</comment>
<name>A0A7S1FBI7_NOCSC</name>
<evidence type="ECO:0000313" key="6">
    <source>
        <dbReference type="EMBL" id="CAD8857841.1"/>
    </source>
</evidence>
<protein>
    <submittedName>
        <fullName evidence="6">Uncharacterized protein</fullName>
    </submittedName>
</protein>
<evidence type="ECO:0000256" key="3">
    <source>
        <dbReference type="ARBA" id="ARBA00022801"/>
    </source>
</evidence>
<organism evidence="6">
    <name type="scientific">Noctiluca scintillans</name>
    <name type="common">Sea sparkle</name>
    <name type="synonym">Red tide dinoflagellate</name>
    <dbReference type="NCBI Taxonomy" id="2966"/>
    <lineage>
        <taxon>Eukaryota</taxon>
        <taxon>Sar</taxon>
        <taxon>Alveolata</taxon>
        <taxon>Dinophyceae</taxon>
        <taxon>Noctilucales</taxon>
        <taxon>Noctilucaceae</taxon>
        <taxon>Noctiluca</taxon>
    </lineage>
</organism>
<gene>
    <name evidence="6" type="ORF">NSCI0253_LOCUS32193</name>
</gene>
<evidence type="ECO:0000256" key="5">
    <source>
        <dbReference type="SAM" id="MobiDB-lite"/>
    </source>
</evidence>
<dbReference type="PANTHER" id="PTHR31817">
    <property type="match status" value="1"/>
</dbReference>
<dbReference type="InterPro" id="IPR012548">
    <property type="entry name" value="MATCAP"/>
</dbReference>
<dbReference type="EMBL" id="HBFQ01045282">
    <property type="protein sequence ID" value="CAD8857841.1"/>
    <property type="molecule type" value="Transcribed_RNA"/>
</dbReference>
<sequence length="359" mass="40546">MERRETSEDLNNEPASGRCDDTGKLPALQCRRQRRSTDCLKPSNMAEAWSRFRDSGFSQSPQFTYDAPEQHVREAFASVCVRHNLKVEAEEILKQHKSCGESCHRDTERLSADQVRAEAEAYVSSLGLSTHRVEVCLQSGLRAARVSRRKDSRGVFFMCSFPVEGTFRSRWRGILDHELGTHLVRMVNDEDQVWHGDRASFKLGDPDATEEGLATVNQCLTASCKLLFDPALLYFSACRGAELGFCELFAELRRHCNTLLSCWGYCCRVKCGLSDASLPGATGHGQLYFQGAVEVLRYVCRHESFNVSRLYGGRLSLGDSVRLPDHMFDDVYHPPFISSAEKLERYRAHCCEVLACNHL</sequence>
<keyword evidence="4" id="KW-0482">Metalloprotease</keyword>
<reference evidence="6" key="1">
    <citation type="submission" date="2021-01" db="EMBL/GenBank/DDBJ databases">
        <authorList>
            <person name="Corre E."/>
            <person name="Pelletier E."/>
            <person name="Niang G."/>
            <person name="Scheremetjew M."/>
            <person name="Finn R."/>
            <person name="Kale V."/>
            <person name="Holt S."/>
            <person name="Cochrane G."/>
            <person name="Meng A."/>
            <person name="Brown T."/>
            <person name="Cohen L."/>
        </authorList>
    </citation>
    <scope>NUCLEOTIDE SEQUENCE</scope>
</reference>
<dbReference type="SMART" id="SM01154">
    <property type="entry name" value="DUF1704"/>
    <property type="match status" value="1"/>
</dbReference>
<keyword evidence="2" id="KW-0645">Protease</keyword>
<dbReference type="GO" id="GO:0008237">
    <property type="term" value="F:metallopeptidase activity"/>
    <property type="evidence" value="ECO:0007669"/>
    <property type="project" value="UniProtKB-KW"/>
</dbReference>
<proteinExistence type="predicted"/>
<keyword evidence="3" id="KW-0378">Hydrolase</keyword>
<evidence type="ECO:0000256" key="2">
    <source>
        <dbReference type="ARBA" id="ARBA00022670"/>
    </source>
</evidence>
<evidence type="ECO:0000256" key="1">
    <source>
        <dbReference type="ARBA" id="ARBA00001947"/>
    </source>
</evidence>
<dbReference type="PANTHER" id="PTHR31817:SF0">
    <property type="entry name" value="CHROMOSOME UNDETERMINED SCAFFOLD_67, WHOLE GENOME SHOTGUN SEQUENCE"/>
    <property type="match status" value="1"/>
</dbReference>